<reference evidence="2 3" key="1">
    <citation type="submission" date="2016-11" db="EMBL/GenBank/DDBJ databases">
        <authorList>
            <person name="Jaros S."/>
            <person name="Januszkiewicz K."/>
            <person name="Wedrychowicz H."/>
        </authorList>
    </citation>
    <scope>NUCLEOTIDE SEQUENCE [LARGE SCALE GENOMIC DNA]</scope>
    <source>
        <strain evidence="2 3">DSM 9705</strain>
    </source>
</reference>
<gene>
    <name evidence="2" type="ORF">SAMN02745124_04461</name>
</gene>
<dbReference type="Pfam" id="PF01695">
    <property type="entry name" value="IstB_IS21"/>
    <property type="match status" value="1"/>
</dbReference>
<dbReference type="Proteomes" id="UP000184139">
    <property type="component" value="Unassembled WGS sequence"/>
</dbReference>
<accession>A0A1M5YU46</accession>
<sequence length="44" mass="5047">GDQGMTAALLDRLTHKAKIVNCRWQSYRLKQSLERGTALEEEKT</sequence>
<feature type="non-terminal residue" evidence="2">
    <location>
        <position position="1"/>
    </location>
</feature>
<keyword evidence="3" id="KW-1185">Reference proteome</keyword>
<proteinExistence type="predicted"/>
<dbReference type="EMBL" id="FQXS01000064">
    <property type="protein sequence ID" value="SHI15637.1"/>
    <property type="molecule type" value="Genomic_DNA"/>
</dbReference>
<dbReference type="GO" id="GO:0005524">
    <property type="term" value="F:ATP binding"/>
    <property type="evidence" value="ECO:0007669"/>
    <property type="project" value="InterPro"/>
</dbReference>
<dbReference type="STRING" id="1121409.SAMN02745124_04461"/>
<dbReference type="AlphaFoldDB" id="A0A1M5YU46"/>
<organism evidence="2 3">
    <name type="scientific">Desulfofustis glycolicus DSM 9705</name>
    <dbReference type="NCBI Taxonomy" id="1121409"/>
    <lineage>
        <taxon>Bacteria</taxon>
        <taxon>Pseudomonadati</taxon>
        <taxon>Thermodesulfobacteriota</taxon>
        <taxon>Desulfobulbia</taxon>
        <taxon>Desulfobulbales</taxon>
        <taxon>Desulfocapsaceae</taxon>
        <taxon>Desulfofustis</taxon>
    </lineage>
</organism>
<evidence type="ECO:0000313" key="2">
    <source>
        <dbReference type="EMBL" id="SHI15637.1"/>
    </source>
</evidence>
<feature type="domain" description="IstB-like ATP-binding" evidence="1">
    <location>
        <begin position="1"/>
        <end position="33"/>
    </location>
</feature>
<name>A0A1M5YU46_9BACT</name>
<evidence type="ECO:0000259" key="1">
    <source>
        <dbReference type="Pfam" id="PF01695"/>
    </source>
</evidence>
<dbReference type="InterPro" id="IPR002611">
    <property type="entry name" value="IstB_ATP-bd"/>
</dbReference>
<evidence type="ECO:0000313" key="3">
    <source>
        <dbReference type="Proteomes" id="UP000184139"/>
    </source>
</evidence>
<protein>
    <recommendedName>
        <fullName evidence="1">IstB-like ATP-binding domain-containing protein</fullName>
    </recommendedName>
</protein>